<evidence type="ECO:0000256" key="6">
    <source>
        <dbReference type="ARBA" id="ARBA00022729"/>
    </source>
</evidence>
<evidence type="ECO:0000256" key="7">
    <source>
        <dbReference type="ARBA" id="ARBA00022737"/>
    </source>
</evidence>
<dbReference type="AlphaFoldDB" id="A0AAD7PBP6"/>
<dbReference type="InterPro" id="IPR001611">
    <property type="entry name" value="Leu-rich_rpt"/>
</dbReference>
<evidence type="ECO:0000256" key="1">
    <source>
        <dbReference type="ARBA" id="ARBA00004251"/>
    </source>
</evidence>
<keyword evidence="3" id="KW-1003">Cell membrane</keyword>
<dbReference type="PANTHER" id="PTHR48063:SF101">
    <property type="entry name" value="LRR RECEPTOR-LIKE SERINE_THREONINE-PROTEIN KINASE FLS2"/>
    <property type="match status" value="1"/>
</dbReference>
<evidence type="ECO:0000256" key="12">
    <source>
        <dbReference type="SAM" id="Phobius"/>
    </source>
</evidence>
<dbReference type="PANTHER" id="PTHR48063">
    <property type="entry name" value="LRR RECEPTOR-LIKE KINASE"/>
    <property type="match status" value="1"/>
</dbReference>
<dbReference type="Proteomes" id="UP001163823">
    <property type="component" value="Chromosome 12"/>
</dbReference>
<keyword evidence="16" id="KW-1185">Reference proteome</keyword>
<evidence type="ECO:0000256" key="11">
    <source>
        <dbReference type="ARBA" id="ARBA00023180"/>
    </source>
</evidence>
<evidence type="ECO:0000256" key="2">
    <source>
        <dbReference type="ARBA" id="ARBA00009592"/>
    </source>
</evidence>
<keyword evidence="15" id="KW-0418">Kinase</keyword>
<dbReference type="GO" id="GO:0005886">
    <property type="term" value="C:plasma membrane"/>
    <property type="evidence" value="ECO:0007669"/>
    <property type="project" value="UniProtKB-SubCell"/>
</dbReference>
<feature type="transmembrane region" description="Helical" evidence="12">
    <location>
        <begin position="917"/>
        <end position="940"/>
    </location>
</feature>
<evidence type="ECO:0000256" key="3">
    <source>
        <dbReference type="ARBA" id="ARBA00022475"/>
    </source>
</evidence>
<evidence type="ECO:0000256" key="8">
    <source>
        <dbReference type="ARBA" id="ARBA00022989"/>
    </source>
</evidence>
<accession>A0AAD7PBP6</accession>
<evidence type="ECO:0000313" key="15">
    <source>
        <dbReference type="EMBL" id="KAJ7949601.1"/>
    </source>
</evidence>
<comment type="subcellular location">
    <subcellularLocation>
        <location evidence="1">Cell membrane</location>
        <topology evidence="1">Single-pass type I membrane protein</topology>
    </subcellularLocation>
</comment>
<feature type="domain" description="Leucine-rich repeat-containing N-terminal plant-type" evidence="14">
    <location>
        <begin position="37"/>
        <end position="75"/>
    </location>
</feature>
<comment type="caution">
    <text evidence="15">The sequence shown here is derived from an EMBL/GenBank/DDBJ whole genome shotgun (WGS) entry which is preliminary data.</text>
</comment>
<organism evidence="15 16">
    <name type="scientific">Quillaja saponaria</name>
    <name type="common">Soap bark tree</name>
    <dbReference type="NCBI Taxonomy" id="32244"/>
    <lineage>
        <taxon>Eukaryota</taxon>
        <taxon>Viridiplantae</taxon>
        <taxon>Streptophyta</taxon>
        <taxon>Embryophyta</taxon>
        <taxon>Tracheophyta</taxon>
        <taxon>Spermatophyta</taxon>
        <taxon>Magnoliopsida</taxon>
        <taxon>eudicotyledons</taxon>
        <taxon>Gunneridae</taxon>
        <taxon>Pentapetalae</taxon>
        <taxon>rosids</taxon>
        <taxon>fabids</taxon>
        <taxon>Fabales</taxon>
        <taxon>Quillajaceae</taxon>
        <taxon>Quillaja</taxon>
    </lineage>
</organism>
<evidence type="ECO:0000256" key="10">
    <source>
        <dbReference type="ARBA" id="ARBA00023170"/>
    </source>
</evidence>
<dbReference type="SMART" id="SM00365">
    <property type="entry name" value="LRR_SD22"/>
    <property type="match status" value="5"/>
</dbReference>
<gene>
    <name evidence="15" type="ORF">O6P43_029918</name>
</gene>
<dbReference type="Pfam" id="PF13855">
    <property type="entry name" value="LRR_8"/>
    <property type="match status" value="2"/>
</dbReference>
<evidence type="ECO:0000256" key="13">
    <source>
        <dbReference type="SAM" id="SignalP"/>
    </source>
</evidence>
<name>A0AAD7PBP6_QUISA</name>
<keyword evidence="4" id="KW-0433">Leucine-rich repeat</keyword>
<reference evidence="15" key="1">
    <citation type="journal article" date="2023" name="Science">
        <title>Elucidation of the pathway for biosynthesis of saponin adjuvants from the soapbark tree.</title>
        <authorList>
            <person name="Reed J."/>
            <person name="Orme A."/>
            <person name="El-Demerdash A."/>
            <person name="Owen C."/>
            <person name="Martin L.B.B."/>
            <person name="Misra R.C."/>
            <person name="Kikuchi S."/>
            <person name="Rejzek M."/>
            <person name="Martin A.C."/>
            <person name="Harkess A."/>
            <person name="Leebens-Mack J."/>
            <person name="Louveau T."/>
            <person name="Stephenson M.J."/>
            <person name="Osbourn A."/>
        </authorList>
    </citation>
    <scope>NUCLEOTIDE SEQUENCE</scope>
    <source>
        <strain evidence="15">S10</strain>
    </source>
</reference>
<keyword evidence="11" id="KW-0325">Glycoprotein</keyword>
<dbReference type="InterPro" id="IPR032675">
    <property type="entry name" value="LRR_dom_sf"/>
</dbReference>
<evidence type="ECO:0000313" key="16">
    <source>
        <dbReference type="Proteomes" id="UP001163823"/>
    </source>
</evidence>
<dbReference type="SUPFAM" id="SSF52058">
    <property type="entry name" value="L domain-like"/>
    <property type="match status" value="4"/>
</dbReference>
<dbReference type="PROSITE" id="PS51450">
    <property type="entry name" value="LRR"/>
    <property type="match status" value="1"/>
</dbReference>
<keyword evidence="8 12" id="KW-1133">Transmembrane helix</keyword>
<keyword evidence="10 15" id="KW-0675">Receptor</keyword>
<proteinExistence type="inferred from homology"/>
<protein>
    <submittedName>
        <fullName evidence="15">Leucine-rich repeat receptor protein kinase</fullName>
    </submittedName>
</protein>
<keyword evidence="7" id="KW-0677">Repeat</keyword>
<feature type="signal peptide" evidence="13">
    <location>
        <begin position="1"/>
        <end position="27"/>
    </location>
</feature>
<dbReference type="Pfam" id="PF00560">
    <property type="entry name" value="LRR_1"/>
    <property type="match status" value="7"/>
</dbReference>
<dbReference type="InterPro" id="IPR046956">
    <property type="entry name" value="RLP23-like"/>
</dbReference>
<keyword evidence="5 12" id="KW-0812">Transmembrane</keyword>
<dbReference type="GO" id="GO:0016301">
    <property type="term" value="F:kinase activity"/>
    <property type="evidence" value="ECO:0007669"/>
    <property type="project" value="UniProtKB-KW"/>
</dbReference>
<dbReference type="InterPro" id="IPR003591">
    <property type="entry name" value="Leu-rich_rpt_typical-subtyp"/>
</dbReference>
<dbReference type="InterPro" id="IPR013210">
    <property type="entry name" value="LRR_N_plant-typ"/>
</dbReference>
<evidence type="ECO:0000256" key="5">
    <source>
        <dbReference type="ARBA" id="ARBA00022692"/>
    </source>
</evidence>
<dbReference type="PRINTS" id="PR00019">
    <property type="entry name" value="LEURICHRPT"/>
</dbReference>
<evidence type="ECO:0000259" key="14">
    <source>
        <dbReference type="Pfam" id="PF08263"/>
    </source>
</evidence>
<keyword evidence="9 12" id="KW-0472">Membrane</keyword>
<dbReference type="KEGG" id="qsa:O6P43_029918"/>
<dbReference type="FunFam" id="3.80.10.10:FF:000095">
    <property type="entry name" value="LRR receptor-like serine/threonine-protein kinase GSO1"/>
    <property type="match status" value="2"/>
</dbReference>
<evidence type="ECO:0000256" key="4">
    <source>
        <dbReference type="ARBA" id="ARBA00022614"/>
    </source>
</evidence>
<dbReference type="FunFam" id="3.80.10.10:FF:001347">
    <property type="entry name" value="LRR receptor-like serine/threonine-protein kinase GSO2"/>
    <property type="match status" value="1"/>
</dbReference>
<dbReference type="SMART" id="SM00369">
    <property type="entry name" value="LRR_TYP"/>
    <property type="match status" value="10"/>
</dbReference>
<keyword evidence="6 13" id="KW-0732">Signal</keyword>
<comment type="similarity">
    <text evidence="2">Belongs to the RLP family.</text>
</comment>
<dbReference type="Gene3D" id="3.80.10.10">
    <property type="entry name" value="Ribonuclease Inhibitor"/>
    <property type="match status" value="4"/>
</dbReference>
<evidence type="ECO:0000256" key="9">
    <source>
        <dbReference type="ARBA" id="ARBA00023136"/>
    </source>
</evidence>
<keyword evidence="15" id="KW-0808">Transferase</keyword>
<dbReference type="FunFam" id="3.80.10.10:FF:000111">
    <property type="entry name" value="LRR receptor-like serine/threonine-protein kinase ERECTA"/>
    <property type="match status" value="1"/>
</dbReference>
<dbReference type="EMBL" id="JARAOO010000012">
    <property type="protein sequence ID" value="KAJ7949601.1"/>
    <property type="molecule type" value="Genomic_DNA"/>
</dbReference>
<feature type="chain" id="PRO_5042070540" evidence="13">
    <location>
        <begin position="28"/>
        <end position="976"/>
    </location>
</feature>
<dbReference type="Pfam" id="PF08263">
    <property type="entry name" value="LRRNT_2"/>
    <property type="match status" value="1"/>
</dbReference>
<sequence>MHSAVPCLVEFLCMIIIIITIMSSVHAESTKVIRCIDKEKQALLAFKRDLIDESERLSSWESEQDCCRWKGISCSNKTGHVINVDLHHIYDYTHGPPKEQPLTGQRIPKFFGSFSRLRSLKLSNTEFYGMIPHQLGNMSNLHVLNLSLSSGLVAQNLGWISGLSNLRYLTMKFIDLSQAFDWLDTINKHPSLLELDFEFCKLPDVNPRYLPSHTNLSTSLEVLQLGSNNISSSLLSWLANVTSLRSLDLENNKLKGPIPDVFANMISLNSLHLSHNELEGPIPESFRNLCQLKELGLNLNNLSVHLNDIINKLSCSRDTLEILSLLQNPIMGPFPVISQFSSLKSLDIMLANLSGFLPLHLGPLPQLSYLQLSYNKLNGPLPDFSGLPSLTRLDLGNNQFNGTLPESIGKLSNLQILDLSSNSLEGVVTELQFSNLSSLQYLDVSQNSLSLNLNSSWVPPFQLNLLKTSFCKLGPKFPGWLKTQKNISQLDIAGAGISDSIPYWFWDISQRLFNLSHNQIHGELPDLSLKRYGYTRFDLSFNNLGGPLPLLPSNITTLVLAHNSFSGSFSSLCKILDSLTYLDLSNNKLSGELPNCWNQSEQLKLLNLANNNFSGRLPDSLGSLNQILSLHLNDNNFIGDISSIMNCTELRFLDLGDNKFSGALPAWIGKTLTKLILLRLRSNLFHGRIPLSLCALSILQILDFSANSITGNLPNCLSNLTGMSQTGILPETLQYLSNLGYLDGPFTTDVTEYTKVVLKGQEIEYGANLKLLRSIDFSRNNLSGEIPRDIMRLFALVSLNLSRNSLTGIIPNEVGQMKMLESLDLSRNQLNGEIPPSLSSLSFISNLNISYNNLSGRIPLSTQLQGFQASAYIGNQGLCGPPLLMDCSAVKTPPDSSRTDDSVNDDNQGDENGFRNLGFFVSLGLGFITGFWAVCGTLVLKASWRHAYFRLLDKIKDWMFVRTALFKIRIERGLLN</sequence>